<dbReference type="InterPro" id="IPR029787">
    <property type="entry name" value="Nucleotide_cyclase"/>
</dbReference>
<dbReference type="PANTHER" id="PTHR45138">
    <property type="entry name" value="REGULATORY COMPONENTS OF SENSORY TRANSDUCTION SYSTEM"/>
    <property type="match status" value="1"/>
</dbReference>
<evidence type="ECO:0000313" key="4">
    <source>
        <dbReference type="EMBL" id="MFC3096227.1"/>
    </source>
</evidence>
<dbReference type="Gene3D" id="3.30.70.270">
    <property type="match status" value="1"/>
</dbReference>
<evidence type="ECO:0000259" key="3">
    <source>
        <dbReference type="PROSITE" id="PS50887"/>
    </source>
</evidence>
<dbReference type="PROSITE" id="PS50887">
    <property type="entry name" value="GGDEF"/>
    <property type="match status" value="1"/>
</dbReference>
<sequence length="289" mass="31909">MPKVTLAGALPILLGLLFVEQPTATLQCGCILIVAMVCWHFDCGIARGAAAISAVILAFSSSVHDESWQLYLLAPMAIIAAEGMIRLRRHYDSAEHAANIDRLTGALTPRGFEKMLDRELRAAHRQSRTTALIFLDLDHFKDINDRYGHAEGDHALIEVVKALRHVLFEDDHIARIGGDEFLVFLRFAGERSRLEQFQDVLIDAVSNLPWQITASAGGIIIPPSKYAEPALLVRLADGLMYDVKRSGRGRLDLQHLSDLAMRPASSENGRDKILPIRAAHPQVVVDAIQ</sequence>
<reference evidence="5" key="1">
    <citation type="journal article" date="2019" name="Int. J. Syst. Evol. Microbiol.">
        <title>The Global Catalogue of Microorganisms (GCM) 10K type strain sequencing project: providing services to taxonomists for standard genome sequencing and annotation.</title>
        <authorList>
            <consortium name="The Broad Institute Genomics Platform"/>
            <consortium name="The Broad Institute Genome Sequencing Center for Infectious Disease"/>
            <person name="Wu L."/>
            <person name="Ma J."/>
        </authorList>
    </citation>
    <scope>NUCLEOTIDE SEQUENCE [LARGE SCALE GENOMIC DNA]</scope>
    <source>
        <strain evidence="5">KCTC 52607</strain>
    </source>
</reference>
<protein>
    <recommendedName>
        <fullName evidence="1">diguanylate cyclase</fullName>
        <ecNumber evidence="1">2.7.7.65</ecNumber>
    </recommendedName>
</protein>
<dbReference type="SMART" id="SM00267">
    <property type="entry name" value="GGDEF"/>
    <property type="match status" value="1"/>
</dbReference>
<dbReference type="EC" id="2.7.7.65" evidence="1"/>
<feature type="domain" description="GGDEF" evidence="3">
    <location>
        <begin position="128"/>
        <end position="256"/>
    </location>
</feature>
<comment type="caution">
    <text evidence="4">The sequence shown here is derived from an EMBL/GenBank/DDBJ whole genome shotgun (WGS) entry which is preliminary data.</text>
</comment>
<dbReference type="Pfam" id="PF00990">
    <property type="entry name" value="GGDEF"/>
    <property type="match status" value="1"/>
</dbReference>
<accession>A0ABV7E3P6</accession>
<name>A0ABV7E3P6_9SPHN</name>
<evidence type="ECO:0000256" key="2">
    <source>
        <dbReference type="ARBA" id="ARBA00034247"/>
    </source>
</evidence>
<dbReference type="EMBL" id="JBHRST010000001">
    <property type="protein sequence ID" value="MFC3096227.1"/>
    <property type="molecule type" value="Genomic_DNA"/>
</dbReference>
<dbReference type="InterPro" id="IPR050469">
    <property type="entry name" value="Diguanylate_Cyclase"/>
</dbReference>
<dbReference type="NCBIfam" id="TIGR00254">
    <property type="entry name" value="GGDEF"/>
    <property type="match status" value="1"/>
</dbReference>
<dbReference type="CDD" id="cd01949">
    <property type="entry name" value="GGDEF"/>
    <property type="match status" value="1"/>
</dbReference>
<organism evidence="4 5">
    <name type="scientific">Alteraurantiacibacter palmitatis</name>
    <dbReference type="NCBI Taxonomy" id="2054628"/>
    <lineage>
        <taxon>Bacteria</taxon>
        <taxon>Pseudomonadati</taxon>
        <taxon>Pseudomonadota</taxon>
        <taxon>Alphaproteobacteria</taxon>
        <taxon>Sphingomonadales</taxon>
        <taxon>Erythrobacteraceae</taxon>
        <taxon>Alteraurantiacibacter</taxon>
    </lineage>
</organism>
<dbReference type="Proteomes" id="UP001595456">
    <property type="component" value="Unassembled WGS sequence"/>
</dbReference>
<dbReference type="InterPro" id="IPR000160">
    <property type="entry name" value="GGDEF_dom"/>
</dbReference>
<keyword evidence="5" id="KW-1185">Reference proteome</keyword>
<dbReference type="InterPro" id="IPR043128">
    <property type="entry name" value="Rev_trsase/Diguanyl_cyclase"/>
</dbReference>
<proteinExistence type="predicted"/>
<evidence type="ECO:0000256" key="1">
    <source>
        <dbReference type="ARBA" id="ARBA00012528"/>
    </source>
</evidence>
<comment type="catalytic activity">
    <reaction evidence="2">
        <text>2 GTP = 3',3'-c-di-GMP + 2 diphosphate</text>
        <dbReference type="Rhea" id="RHEA:24898"/>
        <dbReference type="ChEBI" id="CHEBI:33019"/>
        <dbReference type="ChEBI" id="CHEBI:37565"/>
        <dbReference type="ChEBI" id="CHEBI:58805"/>
        <dbReference type="EC" id="2.7.7.65"/>
    </reaction>
</comment>
<gene>
    <name evidence="4" type="ORF">ACFODU_00240</name>
</gene>
<dbReference type="PANTHER" id="PTHR45138:SF9">
    <property type="entry name" value="DIGUANYLATE CYCLASE DGCM-RELATED"/>
    <property type="match status" value="1"/>
</dbReference>
<dbReference type="SUPFAM" id="SSF55073">
    <property type="entry name" value="Nucleotide cyclase"/>
    <property type="match status" value="1"/>
</dbReference>
<evidence type="ECO:0000313" key="5">
    <source>
        <dbReference type="Proteomes" id="UP001595456"/>
    </source>
</evidence>
<dbReference type="RefSeq" id="WP_336924730.1">
    <property type="nucleotide sequence ID" value="NZ_JBANRO010000002.1"/>
</dbReference>